<dbReference type="GO" id="GO:0004766">
    <property type="term" value="F:spermidine synthase activity"/>
    <property type="evidence" value="ECO:0007669"/>
    <property type="project" value="UniProtKB-UniRule"/>
</dbReference>
<evidence type="ECO:0000256" key="3">
    <source>
        <dbReference type="ARBA" id="ARBA00023066"/>
    </source>
</evidence>
<dbReference type="PROSITE" id="PS51006">
    <property type="entry name" value="PABS_2"/>
    <property type="match status" value="1"/>
</dbReference>
<dbReference type="InterPro" id="IPR001045">
    <property type="entry name" value="Spermi_synthase"/>
</dbReference>
<feature type="transmembrane region" description="Helical" evidence="5">
    <location>
        <begin position="94"/>
        <end position="116"/>
    </location>
</feature>
<comment type="caution">
    <text evidence="5">Lacks conserved residue(s) required for the propagation of feature annotation.</text>
</comment>
<evidence type="ECO:0000256" key="5">
    <source>
        <dbReference type="HAMAP-Rule" id="MF_00198"/>
    </source>
</evidence>
<dbReference type="Proteomes" id="UP000215244">
    <property type="component" value="Chromosome"/>
</dbReference>
<feature type="transmembrane region" description="Helical" evidence="5">
    <location>
        <begin position="324"/>
        <end position="343"/>
    </location>
</feature>
<comment type="catalytic activity">
    <reaction evidence="5">
        <text>S-adenosyl 3-(methylsulfanyl)propylamine + putrescine = S-methyl-5'-thioadenosine + spermidine + H(+)</text>
        <dbReference type="Rhea" id="RHEA:12721"/>
        <dbReference type="ChEBI" id="CHEBI:15378"/>
        <dbReference type="ChEBI" id="CHEBI:17509"/>
        <dbReference type="ChEBI" id="CHEBI:57443"/>
        <dbReference type="ChEBI" id="CHEBI:57834"/>
        <dbReference type="ChEBI" id="CHEBI:326268"/>
        <dbReference type="EC" id="2.5.1.16"/>
    </reaction>
</comment>
<dbReference type="HAMAP" id="MF_00198">
    <property type="entry name" value="Spermidine_synth"/>
    <property type="match status" value="1"/>
</dbReference>
<evidence type="ECO:0000256" key="2">
    <source>
        <dbReference type="ARBA" id="ARBA00022679"/>
    </source>
</evidence>
<gene>
    <name evidence="5" type="primary">speE</name>
    <name evidence="8" type="ORF">CJ263_12055</name>
</gene>
<dbReference type="Gene3D" id="1.20.1250.20">
    <property type="entry name" value="MFS general substrate transporter like domains"/>
    <property type="match status" value="1"/>
</dbReference>
<keyword evidence="9" id="KW-1185">Reference proteome</keyword>
<dbReference type="InterPro" id="IPR036259">
    <property type="entry name" value="MFS_trans_sf"/>
</dbReference>
<feature type="transmembrane region" description="Helical" evidence="5">
    <location>
        <begin position="290"/>
        <end position="315"/>
    </location>
</feature>
<dbReference type="KEGG" id="marb:CJ263_12055"/>
<feature type="domain" description="PABS" evidence="7">
    <location>
        <begin position="470"/>
        <end position="704"/>
    </location>
</feature>
<dbReference type="GO" id="GO:0005886">
    <property type="term" value="C:plasma membrane"/>
    <property type="evidence" value="ECO:0007669"/>
    <property type="project" value="UniProtKB-SubCell"/>
</dbReference>
<keyword evidence="5" id="KW-0472">Membrane</keyword>
<dbReference type="EC" id="2.5.1.16" evidence="5"/>
<keyword evidence="3 5" id="KW-0745">Spermidine biosynthesis</keyword>
<feature type="transmembrane region" description="Helical" evidence="5">
    <location>
        <begin position="27"/>
        <end position="48"/>
    </location>
</feature>
<dbReference type="Gene3D" id="3.40.50.150">
    <property type="entry name" value="Vaccinia Virus protein VP39"/>
    <property type="match status" value="1"/>
</dbReference>
<comment type="function">
    <text evidence="5">Catalyzes the irreversible transfer of a propylamine group from the amino donor S-adenosylmethioninamine (decarboxy-AdoMet) to putrescine (1,4-diaminobutane) to yield spermidine.</text>
</comment>
<dbReference type="InterPro" id="IPR030374">
    <property type="entry name" value="PABS"/>
</dbReference>
<keyword evidence="5" id="KW-1133">Transmembrane helix</keyword>
<keyword evidence="4 5" id="KW-0620">Polyamine biosynthesis</keyword>
<feature type="binding site" evidence="5">
    <location>
        <position position="571"/>
    </location>
    <ligand>
        <name>S-methyl-5'-thioadenosine</name>
        <dbReference type="ChEBI" id="CHEBI:17509"/>
    </ligand>
</feature>
<dbReference type="UniPathway" id="UPA00248">
    <property type="reaction ID" value="UER00314"/>
</dbReference>
<feature type="transmembrane region" description="Helical" evidence="5">
    <location>
        <begin position="205"/>
        <end position="224"/>
    </location>
</feature>
<dbReference type="AlphaFoldDB" id="A0A223V653"/>
<evidence type="ECO:0000313" key="8">
    <source>
        <dbReference type="EMBL" id="ASV30891.1"/>
    </source>
</evidence>
<organism evidence="8 9">
    <name type="scientific">Maribacter cobaltidurans</name>
    <dbReference type="NCBI Taxonomy" id="1178778"/>
    <lineage>
        <taxon>Bacteria</taxon>
        <taxon>Pseudomonadati</taxon>
        <taxon>Bacteroidota</taxon>
        <taxon>Flavobacteriia</taxon>
        <taxon>Flavobacteriales</taxon>
        <taxon>Flavobacteriaceae</taxon>
        <taxon>Maribacter</taxon>
    </lineage>
</organism>
<protein>
    <recommendedName>
        <fullName evidence="5">Polyamine aminopropyltransferase</fullName>
    </recommendedName>
    <alternativeName>
        <fullName evidence="5">Putrescine aminopropyltransferase</fullName>
        <shortName evidence="5">PAPT</shortName>
    </alternativeName>
    <alternativeName>
        <fullName evidence="5">Spermidine synthase</fullName>
        <shortName evidence="5">SPDS</shortName>
        <shortName evidence="5">SPDSY</shortName>
        <ecNumber evidence="5">2.5.1.16</ecNumber>
    </alternativeName>
</protein>
<proteinExistence type="inferred from homology"/>
<keyword evidence="5" id="KW-0812">Transmembrane</keyword>
<dbReference type="PANTHER" id="PTHR43317:SF3">
    <property type="entry name" value="BLR2883 PROTEIN"/>
    <property type="match status" value="1"/>
</dbReference>
<comment type="subcellular location">
    <subcellularLocation>
        <location evidence="5">Cell membrane</location>
        <topology evidence="5">Multi-pass membrane protein</topology>
    </subcellularLocation>
</comment>
<feature type="transmembrane region" description="Helical" evidence="5">
    <location>
        <begin position="363"/>
        <end position="385"/>
    </location>
</feature>
<feature type="transmembrane region" description="Helical" evidence="5">
    <location>
        <begin position="459"/>
        <end position="475"/>
    </location>
</feature>
<evidence type="ECO:0000313" key="9">
    <source>
        <dbReference type="Proteomes" id="UP000215244"/>
    </source>
</evidence>
<feature type="transmembrane region" description="Helical" evidence="5">
    <location>
        <begin position="136"/>
        <end position="164"/>
    </location>
</feature>
<dbReference type="SUPFAM" id="SSF53335">
    <property type="entry name" value="S-adenosyl-L-methionine-dependent methyltransferases"/>
    <property type="match status" value="1"/>
</dbReference>
<name>A0A223V653_9FLAO</name>
<dbReference type="NCBIfam" id="NF037959">
    <property type="entry name" value="MFS_SpdSyn"/>
    <property type="match status" value="1"/>
</dbReference>
<feature type="active site" description="Proton acceptor" evidence="5 6">
    <location>
        <position position="621"/>
    </location>
</feature>
<evidence type="ECO:0000256" key="4">
    <source>
        <dbReference type="ARBA" id="ARBA00023115"/>
    </source>
</evidence>
<feature type="transmembrane region" description="Helical" evidence="5">
    <location>
        <begin position="60"/>
        <end position="82"/>
    </location>
</feature>
<comment type="pathway">
    <text evidence="5">Amine and polyamine biosynthesis; spermidine biosynthesis; spermidine from putrescine: step 1/1.</text>
</comment>
<evidence type="ECO:0000259" key="7">
    <source>
        <dbReference type="PROSITE" id="PS51006"/>
    </source>
</evidence>
<evidence type="ECO:0000256" key="1">
    <source>
        <dbReference type="ARBA" id="ARBA00007867"/>
    </source>
</evidence>
<reference evidence="8 9" key="1">
    <citation type="submission" date="2017-08" db="EMBL/GenBank/DDBJ databases">
        <title>The complete genome sequence of Maribacter sp. B1, isolated from deep-sea sediment.</title>
        <authorList>
            <person name="Wu Y.-H."/>
            <person name="Cheng H."/>
            <person name="Xu X.-W."/>
        </authorList>
    </citation>
    <scope>NUCLEOTIDE SEQUENCE [LARGE SCALE GENOMIC DNA]</scope>
    <source>
        <strain evidence="8 9">B1</strain>
    </source>
</reference>
<comment type="subunit">
    <text evidence="5">Homodimer or homotetramer.</text>
</comment>
<feature type="binding site" evidence="5">
    <location>
        <begin position="603"/>
        <end position="604"/>
    </location>
    <ligand>
        <name>S-methyl-5'-thioadenosine</name>
        <dbReference type="ChEBI" id="CHEBI:17509"/>
    </ligand>
</feature>
<dbReference type="SUPFAM" id="SSF103473">
    <property type="entry name" value="MFS general substrate transporter"/>
    <property type="match status" value="1"/>
</dbReference>
<keyword evidence="5" id="KW-1003">Cell membrane</keyword>
<comment type="similarity">
    <text evidence="1 5">Belongs to the spermidine/spermine synthase family.</text>
</comment>
<evidence type="ECO:0000256" key="6">
    <source>
        <dbReference type="PROSITE-ProRule" id="PRU00354"/>
    </source>
</evidence>
<dbReference type="EMBL" id="CP022957">
    <property type="protein sequence ID" value="ASV30891.1"/>
    <property type="molecule type" value="Genomic_DNA"/>
</dbReference>
<feature type="transmembrane region" description="Helical" evidence="5">
    <location>
        <begin position="257"/>
        <end position="278"/>
    </location>
</feature>
<feature type="transmembrane region" description="Helical" evidence="5">
    <location>
        <begin position="176"/>
        <end position="199"/>
    </location>
</feature>
<dbReference type="InterPro" id="IPR029063">
    <property type="entry name" value="SAM-dependent_MTases_sf"/>
</dbReference>
<sequence>MLKAKLSITFFMKNLLAIPKFERSGSFIFLCALFLLSGTAGLIFQVIWMYRLGLVFGNAAYATAATLSAFFLGLALGGRFFGKASARFKRPLRLYGFMELGIAVTALLLVPGLHFYEKYYSDIVSFLGVSRSVLLVIKFVFGISLLFFPSFLMGGTFPVLAQYIGKNRIDLSRRGTILYAVNTLGAALGAFAAAFYLLARYGVSATYGFAMALALSVGVLALVIDRFYKTPHPAALEAFDWPEKHEKSTYATSELGYGQFITVAFFSGALALAAETLWTKMLAQVLQNSVYSFAAILVVFLLSLGLGGILSHVLVRLRAPSTKFLILLLASAAILIGISPTVFSTVTNGLEYLAVNASWLTYIWSVFKLSLIVIMPPTIILGAVFPFLLKAAPTIHMPSGIIAGKLVLYNSLGGFVGPVVAGFVLFDLVGLWNSIKIIAVLYGILALLIVFPASGKKKIIQLLLPVALIFGIFVLKNPPLVQLKTGEKVLDYWQSSDGVVSIIQLAGNLEMRLDNFYVLGDSKSFLVEQMQAHVPLMIHSAPKNVAFLGLGTGITAGAAFNHDVENVVAVELVSNVVTAAKRYFSPWTNGLFKDKRAHIVADDARNFLLGANKKFDVIIGDLFTPWHAGTGSLYTLEHFEQVKKRLSPGGIFAQWLPLYQLTPENFNTIAATFAAVYPQVTLWRADFSTDRASIVLVGQEAGSQLNDNTLRKNIVHVVGKQIDPENNHMAGLFYLGNLEAIRNRLSGVELNTDDRRSVEFKAPILSQQANSGSASYITGKELDDLLTLLNTNLPAGKDPYLSNLAEEEIRFVKVGALYHRYLRYVSTGEEDKAKKIREQIQFLAPDFLQTETKAIDE</sequence>
<dbReference type="CDD" id="cd02440">
    <property type="entry name" value="AdoMet_MTases"/>
    <property type="match status" value="1"/>
</dbReference>
<feature type="transmembrane region" description="Helical" evidence="5">
    <location>
        <begin position="432"/>
        <end position="452"/>
    </location>
</feature>
<feature type="transmembrane region" description="Helical" evidence="5">
    <location>
        <begin position="406"/>
        <end position="426"/>
    </location>
</feature>
<accession>A0A223V653</accession>
<dbReference type="Pfam" id="PF01564">
    <property type="entry name" value="Spermine_synth"/>
    <property type="match status" value="1"/>
</dbReference>
<keyword evidence="2 5" id="KW-0808">Transferase</keyword>
<dbReference type="PANTHER" id="PTHR43317">
    <property type="entry name" value="THERMOSPERMINE SYNTHASE ACAULIS5"/>
    <property type="match status" value="1"/>
</dbReference>
<dbReference type="GO" id="GO:0008295">
    <property type="term" value="P:spermidine biosynthetic process"/>
    <property type="evidence" value="ECO:0007669"/>
    <property type="project" value="UniProtKB-UniRule"/>
</dbReference>